<dbReference type="GO" id="GO:0003680">
    <property type="term" value="F:minor groove of adenine-thymine-rich DNA binding"/>
    <property type="evidence" value="ECO:0007669"/>
    <property type="project" value="TreeGrafter"/>
</dbReference>
<dbReference type="Gene3D" id="4.10.430.10">
    <property type="entry name" value="Histone-like protein H-NS, C-terminal domain"/>
    <property type="match status" value="1"/>
</dbReference>
<keyword evidence="6" id="KW-0614">Plasmid</keyword>
<organism evidence="6 7">
    <name type="scientific">Iodobacter fluviatilis</name>
    <dbReference type="NCBI Taxonomy" id="537"/>
    <lineage>
        <taxon>Bacteria</taxon>
        <taxon>Pseudomonadati</taxon>
        <taxon>Pseudomonadota</taxon>
        <taxon>Betaproteobacteria</taxon>
        <taxon>Neisseriales</taxon>
        <taxon>Chitinibacteraceae</taxon>
        <taxon>Iodobacter</taxon>
    </lineage>
</organism>
<dbReference type="GO" id="GO:0009295">
    <property type="term" value="C:nucleoid"/>
    <property type="evidence" value="ECO:0007669"/>
    <property type="project" value="UniProtKB-SubCell"/>
</dbReference>
<dbReference type="GO" id="GO:0032993">
    <property type="term" value="C:protein-DNA complex"/>
    <property type="evidence" value="ECO:0007669"/>
    <property type="project" value="TreeGrafter"/>
</dbReference>
<dbReference type="PANTHER" id="PTHR38097:SF2">
    <property type="entry name" value="DNA-BINDING PROTEIN STPA"/>
    <property type="match status" value="1"/>
</dbReference>
<dbReference type="EMBL" id="CP025782">
    <property type="protein sequence ID" value="QBC45853.1"/>
    <property type="molecule type" value="Genomic_DNA"/>
</dbReference>
<keyword evidence="7" id="KW-1185">Reference proteome</keyword>
<dbReference type="GO" id="GO:0001217">
    <property type="term" value="F:DNA-binding transcription repressor activity"/>
    <property type="evidence" value="ECO:0007669"/>
    <property type="project" value="TreeGrafter"/>
</dbReference>
<keyword evidence="4" id="KW-0238">DNA-binding</keyword>
<comment type="subcellular location">
    <subcellularLocation>
        <location evidence="1">Cytoplasm</location>
        <location evidence="1">Nucleoid</location>
    </subcellularLocation>
</comment>
<proteinExistence type="inferred from homology"/>
<evidence type="ECO:0000313" key="7">
    <source>
        <dbReference type="Proteomes" id="UP000515917"/>
    </source>
</evidence>
<dbReference type="GO" id="GO:0005829">
    <property type="term" value="C:cytosol"/>
    <property type="evidence" value="ECO:0007669"/>
    <property type="project" value="TreeGrafter"/>
</dbReference>
<geneLocation type="plasmid" evidence="6 7">
    <name>pl2</name>
</geneLocation>
<dbReference type="InterPro" id="IPR037150">
    <property type="entry name" value="H-NS_C_dom_sf"/>
</dbReference>
<dbReference type="Proteomes" id="UP000515917">
    <property type="component" value="Plasmid pl2"/>
</dbReference>
<dbReference type="SMART" id="SM00528">
    <property type="entry name" value="HNS"/>
    <property type="match status" value="1"/>
</dbReference>
<dbReference type="KEGG" id="ifl:C1H71_20130"/>
<feature type="domain" description="DNA-binding protein H-NS-like C-terminal" evidence="5">
    <location>
        <begin position="63"/>
        <end position="108"/>
    </location>
</feature>
<dbReference type="GO" id="GO:0000976">
    <property type="term" value="F:transcription cis-regulatory region binding"/>
    <property type="evidence" value="ECO:0007669"/>
    <property type="project" value="TreeGrafter"/>
</dbReference>
<evidence type="ECO:0000256" key="3">
    <source>
        <dbReference type="ARBA" id="ARBA00022490"/>
    </source>
</evidence>
<dbReference type="RefSeq" id="WP_130108329.1">
    <property type="nucleotide sequence ID" value="NZ_CP025782.1"/>
</dbReference>
<protein>
    <submittedName>
        <fullName evidence="6">Transcriptional regulator</fullName>
    </submittedName>
</protein>
<keyword evidence="3" id="KW-0963">Cytoplasm</keyword>
<evidence type="ECO:0000256" key="2">
    <source>
        <dbReference type="ARBA" id="ARBA00010610"/>
    </source>
</evidence>
<dbReference type="GO" id="GO:0003681">
    <property type="term" value="F:bent DNA binding"/>
    <property type="evidence" value="ECO:0007669"/>
    <property type="project" value="TreeGrafter"/>
</dbReference>
<evidence type="ECO:0000256" key="1">
    <source>
        <dbReference type="ARBA" id="ARBA00004453"/>
    </source>
</evidence>
<reference evidence="6 7" key="1">
    <citation type="submission" date="2018-01" db="EMBL/GenBank/DDBJ databases">
        <title>Genome sequence of Iodobacter sp. strain PCH194 isolated from Indian Trans-Himalaya.</title>
        <authorList>
            <person name="Kumar V."/>
            <person name="Thakur V."/>
            <person name="Kumar S."/>
            <person name="Singh D."/>
        </authorList>
    </citation>
    <scope>NUCLEOTIDE SEQUENCE [LARGE SCALE GENOMIC DNA]</scope>
    <source>
        <strain evidence="6 7">PCH194</strain>
        <plasmid evidence="6 7">pl2</plasmid>
    </source>
</reference>
<comment type="similarity">
    <text evidence="2">Belongs to the histone-like protein H-NS family.</text>
</comment>
<dbReference type="AlphaFoldDB" id="A0A7G3GFM3"/>
<gene>
    <name evidence="6" type="ORF">C1H71_20130</name>
</gene>
<dbReference type="PANTHER" id="PTHR38097">
    <property type="match status" value="1"/>
</dbReference>
<dbReference type="Pfam" id="PF00816">
    <property type="entry name" value="Histone_HNS"/>
    <property type="match status" value="1"/>
</dbReference>
<sequence length="108" mass="11803">MASLDISNLSYLELVDLQKQVAHAINEKQVSERAALIADFQQKAAANGFTLAELLPQLTSKRPYAKSASTALYANPADKTQTWAGRGRKPTWLVEALAAGRTVEDFKI</sequence>
<dbReference type="InterPro" id="IPR027444">
    <property type="entry name" value="H-NS_C_dom"/>
</dbReference>
<evidence type="ECO:0000256" key="4">
    <source>
        <dbReference type="ARBA" id="ARBA00023125"/>
    </source>
</evidence>
<name>A0A7G3GFM3_9NEIS</name>
<dbReference type="SUPFAM" id="SSF81273">
    <property type="entry name" value="H-NS histone-like proteins"/>
    <property type="match status" value="1"/>
</dbReference>
<accession>A0A7G3GFM3</accession>
<evidence type="ECO:0000313" key="6">
    <source>
        <dbReference type="EMBL" id="QBC45853.1"/>
    </source>
</evidence>
<evidence type="ECO:0000259" key="5">
    <source>
        <dbReference type="SMART" id="SM00528"/>
    </source>
</evidence>